<dbReference type="AlphaFoldDB" id="A0A5E6MMY4"/>
<dbReference type="EMBL" id="CABFUZ020000127">
    <property type="protein sequence ID" value="VVM06784.1"/>
    <property type="molecule type" value="Genomic_DNA"/>
</dbReference>
<keyword evidence="2" id="KW-0812">Transmembrane</keyword>
<keyword evidence="2" id="KW-0472">Membrane</keyword>
<feature type="region of interest" description="Disordered" evidence="1">
    <location>
        <begin position="103"/>
        <end position="126"/>
    </location>
</feature>
<evidence type="ECO:0000256" key="2">
    <source>
        <dbReference type="SAM" id="Phobius"/>
    </source>
</evidence>
<feature type="region of interest" description="Disordered" evidence="1">
    <location>
        <begin position="284"/>
        <end position="303"/>
    </location>
</feature>
<proteinExistence type="predicted"/>
<feature type="transmembrane region" description="Helical" evidence="2">
    <location>
        <begin position="29"/>
        <end position="48"/>
    </location>
</feature>
<evidence type="ECO:0008006" key="5">
    <source>
        <dbReference type="Google" id="ProtNLM"/>
    </source>
</evidence>
<gene>
    <name evidence="3" type="ORF">MAMC_01240</name>
</gene>
<name>A0A5E6MMY4_9BACT</name>
<sequence>MERQKSVVIPADIPGPRPTIVPHGGIGGLLFWLSVCIFLGISTFYFYGQFTNRDREARALQGDSELLRRENQKLHAVVDQLQTELSQTGSLLRIQQGLLEQSGAESGATEAKKQEPRSQALPSQEGLELRTLEERLDKAFAARVNAKEAMILRQERGVVIAMDYRTLFPGPGLKIGSSGLALLHEIAAGLQPMLRSVEVQVTAFAASSAAPSGLHKSPASDWELSSLRSSAIAKALTDGEHVPAQQVVASCRVGEHPLLGKSGADHGLNAHLLEIGLFLSPDPSGAQSAVGKAAAPTERQDGR</sequence>
<dbReference type="OrthoDB" id="186991at2"/>
<organism evidence="3 4">
    <name type="scientific">Methylacidimicrobium cyclopophantes</name>
    <dbReference type="NCBI Taxonomy" id="1041766"/>
    <lineage>
        <taxon>Bacteria</taxon>
        <taxon>Pseudomonadati</taxon>
        <taxon>Verrucomicrobiota</taxon>
        <taxon>Methylacidimicrobium</taxon>
    </lineage>
</organism>
<protein>
    <recommendedName>
        <fullName evidence="5">OmpA-like domain-containing protein</fullName>
    </recommendedName>
</protein>
<evidence type="ECO:0000313" key="4">
    <source>
        <dbReference type="Proteomes" id="UP000381693"/>
    </source>
</evidence>
<reference evidence="3" key="1">
    <citation type="submission" date="2019-09" db="EMBL/GenBank/DDBJ databases">
        <authorList>
            <person name="Cremers G."/>
        </authorList>
    </citation>
    <scope>NUCLEOTIDE SEQUENCE [LARGE SCALE GENOMIC DNA]</scope>
    <source>
        <strain evidence="3">3B</strain>
    </source>
</reference>
<keyword evidence="2" id="KW-1133">Transmembrane helix</keyword>
<dbReference type="Proteomes" id="UP000381693">
    <property type="component" value="Unassembled WGS sequence"/>
</dbReference>
<accession>A0A5E6MMY4</accession>
<evidence type="ECO:0000256" key="1">
    <source>
        <dbReference type="SAM" id="MobiDB-lite"/>
    </source>
</evidence>
<keyword evidence="4" id="KW-1185">Reference proteome</keyword>
<dbReference type="SUPFAM" id="SSF103088">
    <property type="entry name" value="OmpA-like"/>
    <property type="match status" value="1"/>
</dbReference>
<comment type="caution">
    <text evidence="3">The sequence shown here is derived from an EMBL/GenBank/DDBJ whole genome shotgun (WGS) entry which is preliminary data.</text>
</comment>
<dbReference type="Gene3D" id="3.30.1330.60">
    <property type="entry name" value="OmpA-like domain"/>
    <property type="match status" value="1"/>
</dbReference>
<evidence type="ECO:0000313" key="3">
    <source>
        <dbReference type="EMBL" id="VVM06784.1"/>
    </source>
</evidence>
<dbReference type="RefSeq" id="WP_142525264.1">
    <property type="nucleotide sequence ID" value="NZ_CABFUZ020000127.1"/>
</dbReference>
<dbReference type="InterPro" id="IPR036737">
    <property type="entry name" value="OmpA-like_sf"/>
</dbReference>